<dbReference type="Proteomes" id="UP000308600">
    <property type="component" value="Unassembled WGS sequence"/>
</dbReference>
<accession>A0ACD3A0P0</accession>
<proteinExistence type="predicted"/>
<evidence type="ECO:0000313" key="2">
    <source>
        <dbReference type="Proteomes" id="UP000308600"/>
    </source>
</evidence>
<reference evidence="1 2" key="1">
    <citation type="journal article" date="2019" name="Nat. Ecol. Evol.">
        <title>Megaphylogeny resolves global patterns of mushroom evolution.</title>
        <authorList>
            <person name="Varga T."/>
            <person name="Krizsan K."/>
            <person name="Foldi C."/>
            <person name="Dima B."/>
            <person name="Sanchez-Garcia M."/>
            <person name="Sanchez-Ramirez S."/>
            <person name="Szollosi G.J."/>
            <person name="Szarkandi J.G."/>
            <person name="Papp V."/>
            <person name="Albert L."/>
            <person name="Andreopoulos W."/>
            <person name="Angelini C."/>
            <person name="Antonin V."/>
            <person name="Barry K.W."/>
            <person name="Bougher N.L."/>
            <person name="Buchanan P."/>
            <person name="Buyck B."/>
            <person name="Bense V."/>
            <person name="Catcheside P."/>
            <person name="Chovatia M."/>
            <person name="Cooper J."/>
            <person name="Damon W."/>
            <person name="Desjardin D."/>
            <person name="Finy P."/>
            <person name="Geml J."/>
            <person name="Haridas S."/>
            <person name="Hughes K."/>
            <person name="Justo A."/>
            <person name="Karasinski D."/>
            <person name="Kautmanova I."/>
            <person name="Kiss B."/>
            <person name="Kocsube S."/>
            <person name="Kotiranta H."/>
            <person name="LaButti K.M."/>
            <person name="Lechner B.E."/>
            <person name="Liimatainen K."/>
            <person name="Lipzen A."/>
            <person name="Lukacs Z."/>
            <person name="Mihaltcheva S."/>
            <person name="Morgado L.N."/>
            <person name="Niskanen T."/>
            <person name="Noordeloos M.E."/>
            <person name="Ohm R.A."/>
            <person name="Ortiz-Santana B."/>
            <person name="Ovrebo C."/>
            <person name="Racz N."/>
            <person name="Riley R."/>
            <person name="Savchenko A."/>
            <person name="Shiryaev A."/>
            <person name="Soop K."/>
            <person name="Spirin V."/>
            <person name="Szebenyi C."/>
            <person name="Tomsovsky M."/>
            <person name="Tulloss R.E."/>
            <person name="Uehling J."/>
            <person name="Grigoriev I.V."/>
            <person name="Vagvolgyi C."/>
            <person name="Papp T."/>
            <person name="Martin F.M."/>
            <person name="Miettinen O."/>
            <person name="Hibbett D.S."/>
            <person name="Nagy L.G."/>
        </authorList>
    </citation>
    <scope>NUCLEOTIDE SEQUENCE [LARGE SCALE GENOMIC DNA]</scope>
    <source>
        <strain evidence="1 2">NL-1719</strain>
    </source>
</reference>
<protein>
    <submittedName>
        <fullName evidence="1">Uncharacterized protein</fullName>
    </submittedName>
</protein>
<organism evidence="1 2">
    <name type="scientific">Pluteus cervinus</name>
    <dbReference type="NCBI Taxonomy" id="181527"/>
    <lineage>
        <taxon>Eukaryota</taxon>
        <taxon>Fungi</taxon>
        <taxon>Dikarya</taxon>
        <taxon>Basidiomycota</taxon>
        <taxon>Agaricomycotina</taxon>
        <taxon>Agaricomycetes</taxon>
        <taxon>Agaricomycetidae</taxon>
        <taxon>Agaricales</taxon>
        <taxon>Pluteineae</taxon>
        <taxon>Pluteaceae</taxon>
        <taxon>Pluteus</taxon>
    </lineage>
</organism>
<dbReference type="EMBL" id="ML209154">
    <property type="protein sequence ID" value="TFK58894.1"/>
    <property type="molecule type" value="Genomic_DNA"/>
</dbReference>
<name>A0ACD3A0P0_9AGAR</name>
<evidence type="ECO:0000313" key="1">
    <source>
        <dbReference type="EMBL" id="TFK58894.1"/>
    </source>
</evidence>
<gene>
    <name evidence="1" type="ORF">BDN72DRAFT_865594</name>
</gene>
<sequence length="670" mass="73167">MPLRLRGTHALRVHRRASNCRAAVFFWFFAIPATSLWWDPAVATTPPTSTLPPGVLSPPPVVIVVDVVVVVVGAPLSWPVVVIISPRRRRRCWGQYSVVFFCSGLLLNITQYPMAPQTRRSTGGSAAPPPPPPSVAAAPAKYGPPATRKRRRSAADPEPVSEPEPEPEPAVKAKKAKKAKTTPVQPKRRKGARKAQPKVRNAAEREQLDAAAAAEEDPDEQTTRSDRILKEAKTTVAPPPRPNPIPSAPGPATTSTRHRRADKSLSPESDSDSDPEPEPHHSQSGSDAKSSASEVLPKSKGKAPVRGQPSEVGSHYDTDIEDKPAPKPVAAEDLAIELDGASRTEKGFSRGGAVGNVYNFGDDDEDEEVVPVPQKGKVRLWSQKAFQHVEVDSDKNSSAYIVDVSTNLGNVLAQTAEKLKSIKDNDCIIYVYDGEDWVGKGSYSTASKDPDPITWTVVNSRYSLNLIAVETLPAYAFSDALAYRATPPPRTIVGTNSTASRSVSQSVSAAAGLTSAQVAQNDREARIQLLDIDSSLTGTVLNPDLHLGYAKYVACLDAKKKFKESRGKWTGPKTTETDIISLFYGKTNWHKEILGTFSCLYGKEQFIPMVKWLEDSDATEEQTIDVWGELPEPGKSYVLSDLKRWLDDFVEKKKEKDNIPSTSRKHRRNK</sequence>
<keyword evidence="2" id="KW-1185">Reference proteome</keyword>